<dbReference type="EMBL" id="PVBT01000002">
    <property type="protein sequence ID" value="PRD54991.1"/>
    <property type="molecule type" value="Genomic_DNA"/>
</dbReference>
<accession>A0A2S9JP89</accession>
<dbReference type="PANTHER" id="PTHR37423:SF2">
    <property type="entry name" value="MEMBRANE-BOUND LYTIC MUREIN TRANSGLYCOSYLASE C"/>
    <property type="match status" value="1"/>
</dbReference>
<evidence type="ECO:0000313" key="5">
    <source>
        <dbReference type="EMBL" id="PRD54991.1"/>
    </source>
</evidence>
<organism evidence="5 6">
    <name type="scientific">Phyllobacterium myrsinacearum</name>
    <dbReference type="NCBI Taxonomy" id="28101"/>
    <lineage>
        <taxon>Bacteria</taxon>
        <taxon>Pseudomonadati</taxon>
        <taxon>Pseudomonadota</taxon>
        <taxon>Alphaproteobacteria</taxon>
        <taxon>Hyphomicrobiales</taxon>
        <taxon>Phyllobacteriaceae</taxon>
        <taxon>Phyllobacterium</taxon>
    </lineage>
</organism>
<evidence type="ECO:0000256" key="3">
    <source>
        <dbReference type="SAM" id="MobiDB-lite"/>
    </source>
</evidence>
<feature type="compositionally biased region" description="Polar residues" evidence="3">
    <location>
        <begin position="63"/>
        <end position="72"/>
    </location>
</feature>
<feature type="domain" description="Transglycosylase SLT" evidence="4">
    <location>
        <begin position="104"/>
        <end position="215"/>
    </location>
</feature>
<name>A0A2S9JP89_9HYPH</name>
<dbReference type="AlphaFoldDB" id="A0A2S9JP89"/>
<dbReference type="InterPro" id="IPR008258">
    <property type="entry name" value="Transglycosylase_SLT_dom_1"/>
</dbReference>
<proteinExistence type="inferred from homology"/>
<comment type="similarity">
    <text evidence="1">Belongs to the transglycosylase Slt family.</text>
</comment>
<comment type="caution">
    <text evidence="5">The sequence shown here is derived from an EMBL/GenBank/DDBJ whole genome shotgun (WGS) entry which is preliminary data.</text>
</comment>
<dbReference type="SUPFAM" id="SSF53955">
    <property type="entry name" value="Lysozyme-like"/>
    <property type="match status" value="1"/>
</dbReference>
<keyword evidence="6" id="KW-1185">Reference proteome</keyword>
<dbReference type="OrthoDB" id="9801695at2"/>
<gene>
    <name evidence="5" type="ORF">C5750_07280</name>
</gene>
<dbReference type="Pfam" id="PF01464">
    <property type="entry name" value="SLT"/>
    <property type="match status" value="1"/>
</dbReference>
<sequence length="255" mass="26518">MAGVQNASLAAGWQSFYADRLQRQKAATSDALRAHFQAELDLAKKTMSLMGINPGDNGAPPSKVTSPNSGSDSAKPGTGNKAGNAGTVTLGPGLHENLKPYSQAILKAAAETGVPADLLAAVIWDESKGKASAGTINGQNGQTDSGLMQINPATFASLKATYPSLLQGNDLSDPQTNIMAGALYLKEQYKTFGSWDLALRAYNSGPGSVDRSNPSASTTGLGTKNYVEKVNYFWNIISKGGELPLAGYPEGNGSF</sequence>
<dbReference type="Gene3D" id="1.10.530.10">
    <property type="match status" value="1"/>
</dbReference>
<evidence type="ECO:0000256" key="2">
    <source>
        <dbReference type="ARBA" id="ARBA00009387"/>
    </source>
</evidence>
<evidence type="ECO:0000256" key="1">
    <source>
        <dbReference type="ARBA" id="ARBA00007734"/>
    </source>
</evidence>
<dbReference type="InterPro" id="IPR023346">
    <property type="entry name" value="Lysozyme-like_dom_sf"/>
</dbReference>
<feature type="region of interest" description="Disordered" evidence="3">
    <location>
        <begin position="49"/>
        <end position="91"/>
    </location>
</feature>
<evidence type="ECO:0000313" key="6">
    <source>
        <dbReference type="Proteomes" id="UP000238563"/>
    </source>
</evidence>
<dbReference type="Proteomes" id="UP000238563">
    <property type="component" value="Unassembled WGS sequence"/>
</dbReference>
<evidence type="ECO:0000259" key="4">
    <source>
        <dbReference type="Pfam" id="PF01464"/>
    </source>
</evidence>
<dbReference type="RefSeq" id="WP_105733221.1">
    <property type="nucleotide sequence ID" value="NZ_PVBT01000002.1"/>
</dbReference>
<protein>
    <recommendedName>
        <fullName evidence="4">Transglycosylase SLT domain-containing protein</fullName>
    </recommendedName>
</protein>
<reference evidence="5 6" key="1">
    <citation type="submission" date="2018-02" db="EMBL/GenBank/DDBJ databases">
        <title>The draft genome of Phyllobacterium myrsinacearum DSM5892.</title>
        <authorList>
            <person name="Li L."/>
            <person name="Liu L."/>
            <person name="Zhang X."/>
            <person name="Wang T."/>
        </authorList>
    </citation>
    <scope>NUCLEOTIDE SEQUENCE [LARGE SCALE GENOMIC DNA]</scope>
    <source>
        <strain evidence="5 6">DSM 5892</strain>
    </source>
</reference>
<comment type="similarity">
    <text evidence="2">Belongs to the virb1 family.</text>
</comment>
<dbReference type="PANTHER" id="PTHR37423">
    <property type="entry name" value="SOLUBLE LYTIC MUREIN TRANSGLYCOSYLASE-RELATED"/>
    <property type="match status" value="1"/>
</dbReference>